<evidence type="ECO:0000256" key="2">
    <source>
        <dbReference type="PIRSR" id="PIRSR018571-1"/>
    </source>
</evidence>
<feature type="transmembrane region" description="Helical" evidence="3">
    <location>
        <begin position="88"/>
        <end position="107"/>
    </location>
</feature>
<dbReference type="EMBL" id="SGXF01000003">
    <property type="protein sequence ID" value="RZT00689.1"/>
    <property type="molecule type" value="Genomic_DNA"/>
</dbReference>
<gene>
    <name evidence="4" type="ORF">EV209_2013</name>
</gene>
<dbReference type="RefSeq" id="WP_130435285.1">
    <property type="nucleotide sequence ID" value="NZ_SGXF01000003.1"/>
</dbReference>
<keyword evidence="3" id="KW-0812">Transmembrane</keyword>
<keyword evidence="3" id="KW-1133">Transmembrane helix</keyword>
<dbReference type="PIRSF" id="PIRSF018571">
    <property type="entry name" value="SpoIIGA"/>
    <property type="match status" value="1"/>
</dbReference>
<dbReference type="GO" id="GO:0030436">
    <property type="term" value="P:asexual sporulation"/>
    <property type="evidence" value="ECO:0007669"/>
    <property type="project" value="InterPro"/>
</dbReference>
<feature type="transmembrane region" description="Helical" evidence="3">
    <location>
        <begin position="6"/>
        <end position="25"/>
    </location>
</feature>
<dbReference type="AlphaFoldDB" id="A0A4Q7PKT7"/>
<comment type="function">
    <text evidence="1">Probable aspartic protease that is responsible for the proteolytic cleavage of the RNA polymerase sigma E factor (SigE/spoIIGB) to yield the active peptide in the mother cell during sporulation. Responds to a signal from the forespore that is triggered by the extracellular signal protein SpoIIR.</text>
</comment>
<keyword evidence="1" id="KW-0378">Hydrolase</keyword>
<evidence type="ECO:0000256" key="1">
    <source>
        <dbReference type="PIRNR" id="PIRNR018571"/>
    </source>
</evidence>
<protein>
    <recommendedName>
        <fullName evidence="1">Sporulation sigma-E factor-processing peptidase</fullName>
        <ecNumber evidence="1">3.4.23.-</ecNumber>
    </recommendedName>
    <alternativeName>
        <fullName evidence="1">Membrane-associated aspartic protease</fullName>
    </alternativeName>
    <alternativeName>
        <fullName evidence="1">Stage II sporulation protein GA</fullName>
    </alternativeName>
</protein>
<keyword evidence="1" id="KW-0645">Protease</keyword>
<evidence type="ECO:0000313" key="5">
    <source>
        <dbReference type="Proteomes" id="UP000292927"/>
    </source>
</evidence>
<keyword evidence="1" id="KW-1003">Cell membrane</keyword>
<dbReference type="Pfam" id="PF03419">
    <property type="entry name" value="Peptidase_U4"/>
    <property type="match status" value="1"/>
</dbReference>
<keyword evidence="1" id="KW-0064">Aspartyl protease</keyword>
<feature type="active site" evidence="2">
    <location>
        <position position="178"/>
    </location>
</feature>
<keyword evidence="1 3" id="KW-0472">Membrane</keyword>
<dbReference type="Proteomes" id="UP000292927">
    <property type="component" value="Unassembled WGS sequence"/>
</dbReference>
<keyword evidence="5" id="KW-1185">Reference proteome</keyword>
<feature type="transmembrane region" description="Helical" evidence="3">
    <location>
        <begin position="56"/>
        <end position="76"/>
    </location>
</feature>
<dbReference type="OrthoDB" id="2690199at2"/>
<dbReference type="GO" id="GO:0006508">
    <property type="term" value="P:proteolysis"/>
    <property type="evidence" value="ECO:0007669"/>
    <property type="project" value="UniProtKB-KW"/>
</dbReference>
<accession>A0A4Q7PKT7</accession>
<dbReference type="EC" id="3.4.23.-" evidence="1"/>
<organism evidence="4 5">
    <name type="scientific">Cuneatibacter caecimuris</name>
    <dbReference type="NCBI Taxonomy" id="1796618"/>
    <lineage>
        <taxon>Bacteria</taxon>
        <taxon>Bacillati</taxon>
        <taxon>Bacillota</taxon>
        <taxon>Clostridia</taxon>
        <taxon>Lachnospirales</taxon>
        <taxon>Lachnospiraceae</taxon>
        <taxon>Cuneatibacter</taxon>
    </lineage>
</organism>
<reference evidence="4 5" key="1">
    <citation type="submission" date="2019-02" db="EMBL/GenBank/DDBJ databases">
        <title>Genomic Encyclopedia of Type Strains, Phase IV (KMG-IV): sequencing the most valuable type-strain genomes for metagenomic binning, comparative biology and taxonomic classification.</title>
        <authorList>
            <person name="Goeker M."/>
        </authorList>
    </citation>
    <scope>NUCLEOTIDE SEQUENCE [LARGE SCALE GENOMIC DNA]</scope>
    <source>
        <strain evidence="4 5">DSM 29486</strain>
    </source>
</reference>
<comment type="similarity">
    <text evidence="1">Belongs to the peptidase U4 family.</text>
</comment>
<name>A0A4Q7PKT7_9FIRM</name>
<dbReference type="GO" id="GO:0004190">
    <property type="term" value="F:aspartic-type endopeptidase activity"/>
    <property type="evidence" value="ECO:0007669"/>
    <property type="project" value="UniProtKB-KW"/>
</dbReference>
<comment type="caution">
    <text evidence="4">The sequence shown here is derived from an EMBL/GenBank/DDBJ whole genome shotgun (WGS) entry which is preliminary data.</text>
</comment>
<dbReference type="GO" id="GO:0030435">
    <property type="term" value="P:sporulation resulting in formation of a cellular spore"/>
    <property type="evidence" value="ECO:0007669"/>
    <property type="project" value="UniProtKB-KW"/>
</dbReference>
<feature type="transmembrane region" description="Helical" evidence="3">
    <location>
        <begin position="32"/>
        <end position="50"/>
    </location>
</feature>
<proteinExistence type="inferred from homology"/>
<evidence type="ECO:0000256" key="3">
    <source>
        <dbReference type="SAM" id="Phobius"/>
    </source>
</evidence>
<keyword evidence="1" id="KW-0749">Sporulation</keyword>
<sequence length="299" mass="32974">MVYIDVYFGLNLFMNVLVLFITGRVRKYPRGCLRKLGAAALGAAGALLPLCLELPFWAESLVLPIAESLLMCLAAYRPGNWKQLAVQALWLWMVTWMLGGILNWMYFHTSLGYGIQLLAAGKPFPVSSYWVLAAAAAAGGCLMAAWWVYRNRKDQKSVVFPVILWHKGRKVEVTALADTGNRLYAPGGAPVSLIGPETAGQILGQEELAAIQILNEYDTSDKSKECTGSKENKLPDKLLLIPYRSVGKSHGLLPAVRIDRAEVCCPLEHRVTEQAVIAVSREKLTESGRYEMILHTGLL</sequence>
<evidence type="ECO:0000313" key="4">
    <source>
        <dbReference type="EMBL" id="RZT00689.1"/>
    </source>
</evidence>
<comment type="subcellular location">
    <subcellularLocation>
        <location evidence="1">Cell membrane</location>
    </subcellularLocation>
</comment>
<dbReference type="GO" id="GO:0005886">
    <property type="term" value="C:plasma membrane"/>
    <property type="evidence" value="ECO:0007669"/>
    <property type="project" value="UniProtKB-SubCell"/>
</dbReference>
<feature type="transmembrane region" description="Helical" evidence="3">
    <location>
        <begin position="127"/>
        <end position="149"/>
    </location>
</feature>
<dbReference type="InterPro" id="IPR005081">
    <property type="entry name" value="SpoIIGA"/>
</dbReference>